<protein>
    <submittedName>
        <fullName evidence="3">Hypothetical phage membrane protein</fullName>
    </submittedName>
</protein>
<keyword evidence="4" id="KW-1185">Reference proteome</keyword>
<proteinExistence type="predicted"/>
<feature type="transmembrane region" description="Helical" evidence="2">
    <location>
        <begin position="175"/>
        <end position="195"/>
    </location>
</feature>
<keyword evidence="2" id="KW-1133">Transmembrane helix</keyword>
<feature type="region of interest" description="Disordered" evidence="1">
    <location>
        <begin position="688"/>
        <end position="747"/>
    </location>
</feature>
<feature type="compositionally biased region" description="Low complexity" evidence="1">
    <location>
        <begin position="272"/>
        <end position="285"/>
    </location>
</feature>
<dbReference type="GeneID" id="26041267"/>
<accession>D5GW25</accession>
<gene>
    <name evidence="3" type="ORF">CPt10_1941</name>
</gene>
<keyword evidence="2" id="KW-0472">Membrane</keyword>
<dbReference type="Proteomes" id="UP000002370">
    <property type="component" value="Segment"/>
</dbReference>
<reference evidence="3 4" key="1">
    <citation type="journal article" date="2010" name="BMC Genomics">
        <title>Evidence for a lineage of virulent bacteriophages that target Campylobacter.</title>
        <authorList>
            <person name="Timms A.R."/>
            <person name="Cambray-Young J."/>
            <person name="Scott A.E."/>
            <person name="Petty N.K."/>
            <person name="Connerton P.L."/>
            <person name="Clarke L."/>
            <person name="Seeger K."/>
            <person name="Quail M."/>
            <person name="Cummings N."/>
            <person name="Maskell D.J."/>
            <person name="Thomson N.R."/>
            <person name="Connerton I.F."/>
        </authorList>
    </citation>
    <scope>NUCLEOTIDE SEQUENCE [LARGE SCALE GENOMIC DNA]</scope>
</reference>
<feature type="compositionally biased region" description="Polar residues" evidence="1">
    <location>
        <begin position="725"/>
        <end position="737"/>
    </location>
</feature>
<feature type="region of interest" description="Disordered" evidence="1">
    <location>
        <begin position="1033"/>
        <end position="1053"/>
    </location>
</feature>
<evidence type="ECO:0000256" key="1">
    <source>
        <dbReference type="SAM" id="MobiDB-lite"/>
    </source>
</evidence>
<name>D5GW25_9CAUD</name>
<sequence length="1172" mass="125275">MLRSKINIQKIGFILGIIKSAARGIRGTYRAGKNTINGVNSAYNSAISGINKVNSALDPTNVVRSASQRLNNWMDSDSKVSKTTQKNNDAIVNELNNVGNEVISAAKALDPMNARKLTEISESLKNLSKQISDIKKGLIDNQDTEIRHQGFDKNVQNVSESKVNVPQNKSFFDKLLGWLGGLLGVSAGTLLPLLGSLGSFLTKPLDFILDLLKGGINKLWTLFEPLLGPIIDPLKNGFEFLKNKWNSLVDFINKKFNIGDKWKISDNDNPKNPKSPKVSSSNPAKEQSWLSKKWDSFKGAMQNGYDWASQKVDDLKSYASKKYQDIKNSKVGKIISAGYDKLKAAQKYIVEKAIEGFDAVKNMVSSAWDSAVKAAQKGFNMLKKFTLAPMEKFVSSVGKKLFGSSKLFSVLPSILGNLEKIGARLAASGAKIASKALPGVGFAVGIYQAWDFFTRGRWVLGSIAALSACISLLPGIGGIISMCLDLGLFATDIITSPEDVDNLNKEQNDLVNTANKMVQNNDTGGILEPSQVEKDKAQSGVQDSSSNSSSSNKGLNAKVLDGKSANDFAASYTPHKVDSNGTVIAAKTGSIYKGLTWVESEKYDTEKQAYFKKREEKEAQLDALFEQGQKAMNSGDTETFNKLVTQRNKLSDELSKMSLDSIDSKYQAIGQARIKKLQSQGANVDLSVFRTNGDSSTSSGGTDTKPDSTNASASVASQASGSISPAQVQGAQSTEAQGSSSGGSPGARAAAEFSKKYNLGTRATGACAKYVRSYLMAAGYPLSGWPVAAADYINFLPKYGFTPVQGRASQISPEVGDVSITQRFGNHKYGHIAIWNGSNWVSDFKQNSVSIYRDVNAFGGPDANITILRDTSGQNPSQELVNQQLSNMNSSFKVALGGGGAKGAVYSLASGVSNVVTNTAGAAASVISSGISSAQSFANANSITTRKSLTQMYTESRLSTSFGSSSAPQAASPAANSTPKETKADIKPASKPVASAPKAVPKAASYGTPHRGQYDAETMEDFNNLGDNFSKSKSPISLPGDSKSNVQTNNAGSVAPVTPVVNIKNNSSPSDYSWASKNSFKIARMFGLDGISDYEILNEGSESDFLQSYGMSKRQAIQSAGLNNTVQTKVASNVKTKDVIPAVNKTQINNTNIQTKTKETSNKDLTDSFVLS</sequence>
<dbReference type="RefSeq" id="YP_009169125.1">
    <property type="nucleotide sequence ID" value="NC_027996.1"/>
</dbReference>
<dbReference type="Gene3D" id="3.90.1720.10">
    <property type="entry name" value="endopeptidase domain like (from Nostoc punctiforme)"/>
    <property type="match status" value="1"/>
</dbReference>
<dbReference type="SMR" id="D5GW25"/>
<feature type="compositionally biased region" description="Low complexity" evidence="1">
    <location>
        <begin position="691"/>
        <end position="724"/>
    </location>
</feature>
<evidence type="ECO:0000313" key="4">
    <source>
        <dbReference type="Proteomes" id="UP000002370"/>
    </source>
</evidence>
<evidence type="ECO:0000313" key="3">
    <source>
        <dbReference type="EMBL" id="CBJ94392.1"/>
    </source>
</evidence>
<feature type="region of interest" description="Disordered" evidence="1">
    <location>
        <begin position="263"/>
        <end position="287"/>
    </location>
</feature>
<feature type="compositionally biased region" description="Polar residues" evidence="1">
    <location>
        <begin position="1042"/>
        <end position="1052"/>
    </location>
</feature>
<feature type="region of interest" description="Disordered" evidence="1">
    <location>
        <begin position="522"/>
        <end position="556"/>
    </location>
</feature>
<feature type="compositionally biased region" description="Low complexity" evidence="1">
    <location>
        <begin position="964"/>
        <end position="977"/>
    </location>
</feature>
<evidence type="ECO:0000256" key="2">
    <source>
        <dbReference type="SAM" id="Phobius"/>
    </source>
</evidence>
<keyword evidence="2" id="KW-0812">Transmembrane</keyword>
<organism evidence="3 4">
    <name type="scientific">Campylobacter phage CPt10</name>
    <dbReference type="NCBI Taxonomy" id="2994045"/>
    <lineage>
        <taxon>Viruses</taxon>
        <taxon>Duplodnaviria</taxon>
        <taxon>Heunggongvirae</taxon>
        <taxon>Uroviricota</taxon>
        <taxon>Caudoviricetes</taxon>
        <taxon>Connertonviridae</taxon>
        <taxon>Firehammervirus</taxon>
        <taxon>Firehammervirus CPt10</taxon>
    </lineage>
</organism>
<dbReference type="KEGG" id="vg:26041267"/>
<feature type="region of interest" description="Disordered" evidence="1">
    <location>
        <begin position="960"/>
        <end position="1011"/>
    </location>
</feature>
<feature type="compositionally biased region" description="Low complexity" evidence="1">
    <location>
        <begin position="989"/>
        <end position="1005"/>
    </location>
</feature>
<dbReference type="EMBL" id="FN667789">
    <property type="protein sequence ID" value="CBJ94392.1"/>
    <property type="molecule type" value="Genomic_DNA"/>
</dbReference>